<dbReference type="RefSeq" id="WP_354643937.1">
    <property type="nucleotide sequence ID" value="NZ_CP159872.1"/>
</dbReference>
<proteinExistence type="predicted"/>
<dbReference type="AlphaFoldDB" id="A0AAU8K6B7"/>
<reference evidence="2" key="1">
    <citation type="submission" date="2024-06" db="EMBL/GenBank/DDBJ databases">
        <title>The genome sequences of Kitasatospora sp. strain HUAS MG31.</title>
        <authorList>
            <person name="Mo P."/>
        </authorList>
    </citation>
    <scope>NUCLEOTIDE SEQUENCE</scope>
    <source>
        <strain evidence="2">HUAS MG31</strain>
    </source>
</reference>
<sequence length="262" mass="29293">MARIRSIKPDFFTSLTVADLPLSARLTFIGLWCYVDDNGVGIDEARLIRASVWPLDESPDILQRTREDLRRLQEALLVTRYTVSGRPFLAIRSWSEHQKISHPGKPRFPGPDQADSPTDTPPEQGKRNPPETFPSPPEPLRIAPEILAPEQGAGSRDIGKRANAPSEPEPAAKTPKRSTGAPDHIAVTDDMRAWAVRKGLEPPRIDAETERFLDHHRAKGSTFKDWTAAWRTWMSRAVDYTPRAATGTTGPRYTDPTERGVF</sequence>
<accession>A0AAU8K6B7</accession>
<organism evidence="2">
    <name type="scientific">Kitasatospora camelliae</name>
    <dbReference type="NCBI Taxonomy" id="3156397"/>
    <lineage>
        <taxon>Bacteria</taxon>
        <taxon>Bacillati</taxon>
        <taxon>Actinomycetota</taxon>
        <taxon>Actinomycetes</taxon>
        <taxon>Kitasatosporales</taxon>
        <taxon>Streptomycetaceae</taxon>
        <taxon>Kitasatospora</taxon>
    </lineage>
</organism>
<name>A0AAU8K6B7_9ACTN</name>
<evidence type="ECO:0000256" key="1">
    <source>
        <dbReference type="SAM" id="MobiDB-lite"/>
    </source>
</evidence>
<dbReference type="EMBL" id="CP159872">
    <property type="protein sequence ID" value="XCM83002.1"/>
    <property type="molecule type" value="Genomic_DNA"/>
</dbReference>
<evidence type="ECO:0000313" key="2">
    <source>
        <dbReference type="EMBL" id="XCM83002.1"/>
    </source>
</evidence>
<gene>
    <name evidence="2" type="ORF">ABWK59_30815</name>
</gene>
<protein>
    <submittedName>
        <fullName evidence="2">Uncharacterized protein</fullName>
    </submittedName>
</protein>
<dbReference type="KEGG" id="kcm:ABWK59_30815"/>
<feature type="region of interest" description="Disordered" evidence="1">
    <location>
        <begin position="99"/>
        <end position="184"/>
    </location>
</feature>
<feature type="region of interest" description="Disordered" evidence="1">
    <location>
        <begin position="243"/>
        <end position="262"/>
    </location>
</feature>